<protein>
    <submittedName>
        <fullName evidence="2">Uncharacterized protein</fullName>
    </submittedName>
</protein>
<keyword evidence="3" id="KW-1185">Reference proteome</keyword>
<feature type="non-terminal residue" evidence="2">
    <location>
        <position position="80"/>
    </location>
</feature>
<feature type="region of interest" description="Disordered" evidence="1">
    <location>
        <begin position="23"/>
        <end position="46"/>
    </location>
</feature>
<evidence type="ECO:0000256" key="1">
    <source>
        <dbReference type="SAM" id="MobiDB-lite"/>
    </source>
</evidence>
<proteinExistence type="predicted"/>
<dbReference type="Proteomes" id="UP001469553">
    <property type="component" value="Unassembled WGS sequence"/>
</dbReference>
<name>A0ABV0Z5M6_9TELE</name>
<accession>A0ABV0Z5M6</accession>
<organism evidence="2 3">
    <name type="scientific">Ameca splendens</name>
    <dbReference type="NCBI Taxonomy" id="208324"/>
    <lineage>
        <taxon>Eukaryota</taxon>
        <taxon>Metazoa</taxon>
        <taxon>Chordata</taxon>
        <taxon>Craniata</taxon>
        <taxon>Vertebrata</taxon>
        <taxon>Euteleostomi</taxon>
        <taxon>Actinopterygii</taxon>
        <taxon>Neopterygii</taxon>
        <taxon>Teleostei</taxon>
        <taxon>Neoteleostei</taxon>
        <taxon>Acanthomorphata</taxon>
        <taxon>Ovalentaria</taxon>
        <taxon>Atherinomorphae</taxon>
        <taxon>Cyprinodontiformes</taxon>
        <taxon>Goodeidae</taxon>
        <taxon>Ameca</taxon>
    </lineage>
</organism>
<sequence length="80" mass="9209">MWRQRLAEPGRLCVKQCFFLTAGDGGWTDRRQSEEPQGGRSEDDLLRETKGTPLFFKLPLMTDGEHLCHLPAWSHPVDKK</sequence>
<gene>
    <name evidence="2" type="ORF">AMECASPLE_036649</name>
</gene>
<reference evidence="2 3" key="1">
    <citation type="submission" date="2021-06" db="EMBL/GenBank/DDBJ databases">
        <authorList>
            <person name="Palmer J.M."/>
        </authorList>
    </citation>
    <scope>NUCLEOTIDE SEQUENCE [LARGE SCALE GENOMIC DNA]</scope>
    <source>
        <strain evidence="2 3">AS_MEX2019</strain>
        <tissue evidence="2">Muscle</tissue>
    </source>
</reference>
<comment type="caution">
    <text evidence="2">The sequence shown here is derived from an EMBL/GenBank/DDBJ whole genome shotgun (WGS) entry which is preliminary data.</text>
</comment>
<evidence type="ECO:0000313" key="2">
    <source>
        <dbReference type="EMBL" id="MEQ2301497.1"/>
    </source>
</evidence>
<dbReference type="EMBL" id="JAHRIP010052905">
    <property type="protein sequence ID" value="MEQ2301497.1"/>
    <property type="molecule type" value="Genomic_DNA"/>
</dbReference>
<evidence type="ECO:0000313" key="3">
    <source>
        <dbReference type="Proteomes" id="UP001469553"/>
    </source>
</evidence>